<proteinExistence type="predicted"/>
<protein>
    <recommendedName>
        <fullName evidence="1">DUF7918 domain-containing protein</fullName>
    </recommendedName>
</protein>
<dbReference type="InterPro" id="IPR057678">
    <property type="entry name" value="DUF7918"/>
</dbReference>
<organism evidence="2 3">
    <name type="scientific">Peltaster fructicola</name>
    <dbReference type="NCBI Taxonomy" id="286661"/>
    <lineage>
        <taxon>Eukaryota</taxon>
        <taxon>Fungi</taxon>
        <taxon>Dikarya</taxon>
        <taxon>Ascomycota</taxon>
        <taxon>Pezizomycotina</taxon>
        <taxon>Dothideomycetes</taxon>
        <taxon>Dothideomycetes incertae sedis</taxon>
        <taxon>Peltaster</taxon>
    </lineage>
</organism>
<accession>A0A6H0XQW6</accession>
<dbReference type="OrthoDB" id="3364132at2759"/>
<keyword evidence="3" id="KW-1185">Reference proteome</keyword>
<evidence type="ECO:0000313" key="2">
    <source>
        <dbReference type="EMBL" id="QIW96859.1"/>
    </source>
</evidence>
<name>A0A6H0XQW6_9PEZI</name>
<gene>
    <name evidence="2" type="ORF">AMS68_002377</name>
</gene>
<dbReference type="Proteomes" id="UP000503462">
    <property type="component" value="Chromosome 2"/>
</dbReference>
<reference evidence="2 3" key="1">
    <citation type="journal article" date="2016" name="Sci. Rep.">
        <title>Peltaster fructicola genome reveals evolution from an invasive phytopathogen to an ectophytic parasite.</title>
        <authorList>
            <person name="Xu C."/>
            <person name="Chen H."/>
            <person name="Gleason M.L."/>
            <person name="Xu J.R."/>
            <person name="Liu H."/>
            <person name="Zhang R."/>
            <person name="Sun G."/>
        </authorList>
    </citation>
    <scope>NUCLEOTIDE SEQUENCE [LARGE SCALE GENOMIC DNA]</scope>
    <source>
        <strain evidence="2 3">LNHT1506</strain>
    </source>
</reference>
<dbReference type="PANTHER" id="PTHR36223">
    <property type="entry name" value="BETA-LACTAMASE-TYPE TRANSPEPTIDASE FOLD DOMAIN CONTAINING PROTEIN"/>
    <property type="match status" value="1"/>
</dbReference>
<feature type="domain" description="DUF7918" evidence="1">
    <location>
        <begin position="9"/>
        <end position="220"/>
    </location>
</feature>
<dbReference type="Pfam" id="PF25534">
    <property type="entry name" value="DUF7918"/>
    <property type="match status" value="1"/>
</dbReference>
<dbReference type="AlphaFoldDB" id="A0A6H0XQW6"/>
<evidence type="ECO:0000313" key="3">
    <source>
        <dbReference type="Proteomes" id="UP000503462"/>
    </source>
</evidence>
<dbReference type="PANTHER" id="PTHR36223:SF1">
    <property type="entry name" value="TRANSCRIPTION ELONGATION FACTOR EAF N-TERMINAL DOMAIN-CONTAINING PROTEIN"/>
    <property type="match status" value="1"/>
</dbReference>
<dbReference type="EMBL" id="CP051140">
    <property type="protein sequence ID" value="QIW96859.1"/>
    <property type="molecule type" value="Genomic_DNA"/>
</dbReference>
<evidence type="ECO:0000259" key="1">
    <source>
        <dbReference type="Pfam" id="PF25534"/>
    </source>
</evidence>
<sequence>MVRHPGIPGVSVSIRVDGVALKEYQDPQVRDNADEVVRYIQSTNEAIFDIEVSVDGTFRSPATHLRFECRVDGVRVQRPSLELDQKEHSTVSKGKQISPNLLKPYCFGKLDLTTEHRTSDQAQKAQERCKDLGTIRVIATPKKALYQTVPRYSEHDDIISSVHGKDAAKMSLDHFIEFASPMTSYTGSVWHCEDVGNQKFSFVFHYRSKSTLQLLDFLPEDLNSADLLQKPAAKMTTAEVERMQQLLRQTTARESTSASTRRALISGDATPRKKVKVEVADDVVVIEDDKDDED</sequence>